<dbReference type="InterPro" id="IPR037455">
    <property type="entry name" value="LucA/IucC-like"/>
</dbReference>
<dbReference type="OrthoDB" id="2989563at2"/>
<feature type="domain" description="Aerobactin siderophore biosynthesis IucA/IucC N-terminal" evidence="3">
    <location>
        <begin position="153"/>
        <end position="389"/>
    </location>
</feature>
<accession>A0A2T4Z8Q9</accession>
<feature type="domain" description="Aerobactin siderophore biosynthesis IucA/IucC-like C-terminal" evidence="4">
    <location>
        <begin position="420"/>
        <end position="579"/>
    </location>
</feature>
<keyword evidence="6" id="KW-1185">Reference proteome</keyword>
<evidence type="ECO:0000259" key="4">
    <source>
        <dbReference type="Pfam" id="PF06276"/>
    </source>
</evidence>
<protein>
    <submittedName>
        <fullName evidence="5">Siderophore synthetase component</fullName>
    </submittedName>
</protein>
<comment type="caution">
    <text evidence="5">The sequence shown here is derived from an EMBL/GenBank/DDBJ whole genome shotgun (WGS) entry which is preliminary data.</text>
</comment>
<dbReference type="AlphaFoldDB" id="A0A2T4Z8Q9"/>
<comment type="pathway">
    <text evidence="1">Siderophore biosynthesis.</text>
</comment>
<dbReference type="Gene3D" id="1.10.510.40">
    <property type="match status" value="1"/>
</dbReference>
<dbReference type="RefSeq" id="WP_107725097.1">
    <property type="nucleotide sequence ID" value="NZ_PZZP01000001.1"/>
</dbReference>
<proteinExistence type="inferred from homology"/>
<evidence type="ECO:0000256" key="1">
    <source>
        <dbReference type="ARBA" id="ARBA00004924"/>
    </source>
</evidence>
<dbReference type="GO" id="GO:0019290">
    <property type="term" value="P:siderophore biosynthetic process"/>
    <property type="evidence" value="ECO:0007669"/>
    <property type="project" value="InterPro"/>
</dbReference>
<evidence type="ECO:0000313" key="5">
    <source>
        <dbReference type="EMBL" id="PTM58272.1"/>
    </source>
</evidence>
<dbReference type="PANTHER" id="PTHR34384:SF5">
    <property type="entry name" value="L-2,3-DIAMINOPROPANOATE--CITRATE LIGASE"/>
    <property type="match status" value="1"/>
</dbReference>
<dbReference type="Proteomes" id="UP000241639">
    <property type="component" value="Unassembled WGS sequence"/>
</dbReference>
<comment type="similarity">
    <text evidence="2">Belongs to the IucA/IucC family.</text>
</comment>
<dbReference type="EMBL" id="PZZP01000001">
    <property type="protein sequence ID" value="PTM58272.1"/>
    <property type="molecule type" value="Genomic_DNA"/>
</dbReference>
<dbReference type="InterPro" id="IPR007310">
    <property type="entry name" value="Aerobactin_biosyn_IucA/IucC_N"/>
</dbReference>
<organism evidence="5 6">
    <name type="scientific">Desmospora activa DSM 45169</name>
    <dbReference type="NCBI Taxonomy" id="1121389"/>
    <lineage>
        <taxon>Bacteria</taxon>
        <taxon>Bacillati</taxon>
        <taxon>Bacillota</taxon>
        <taxon>Bacilli</taxon>
        <taxon>Bacillales</taxon>
        <taxon>Thermoactinomycetaceae</taxon>
        <taxon>Desmospora</taxon>
    </lineage>
</organism>
<sequence length="609" mass="69894">MSQTRAQQATMQSFFNCYLKETGNVHWLEQHGLEVDNPISSILSVSPIGKAARVPLPHHGLEIVAPLRYWSATERHQFLFPFQYRESGSDRFLPLDMVTLTTLLTKELALDRSLDHFPVDLIERVIQSNNQLASYLSARQVDEKQLYRYPFHFLDAEQSLLLGHLLHPTPKSRQGLSDSEQSRYAPELKGAFPLHLFAAHHLIVREDSTRSLSATQLIKRELLADPQLSDDLKTTYCQQSDYSLLPLHPQQAHHLLQQPQTQRWIVDGLLKDLGPQGRPYYATSSLRTLYHPEADFMLKSSVSIKITNSLRLNKRKELERGVEVSRLLQTEIGEKMRTAFPGFSIIEDPAYLTLIDPDKEESGFELSLRHNPFQGDAGRNVTLIAGLCQDHPAGEKSRLAHIIQSLAAQEGRSTQEVSRDWFRRYLTLSFQPIMWLYLEYGIALEAHQQNSLIKLDNGYPVHFYYRDNQGYYYCESTFERLKRLLPGINEKSDTRCNDAVADERLRYYFFLNHLVGLINGFGTAGLVKEQVLLAELRETLTQLLPHNREPSRLIYSLLDEERLPCKANLLTRLYEMDELIGPMESQSVYVPINNPLLKGAVTNLEIENP</sequence>
<dbReference type="Pfam" id="PF06276">
    <property type="entry name" value="FhuF"/>
    <property type="match status" value="1"/>
</dbReference>
<name>A0A2T4Z8Q9_9BACL</name>
<dbReference type="PANTHER" id="PTHR34384">
    <property type="entry name" value="L-2,3-DIAMINOPROPANOATE--CITRATE LIGASE"/>
    <property type="match status" value="1"/>
</dbReference>
<evidence type="ECO:0000259" key="3">
    <source>
        <dbReference type="Pfam" id="PF04183"/>
    </source>
</evidence>
<evidence type="ECO:0000256" key="2">
    <source>
        <dbReference type="ARBA" id="ARBA00007832"/>
    </source>
</evidence>
<gene>
    <name evidence="5" type="ORF">C8J48_0852</name>
</gene>
<evidence type="ECO:0000313" key="6">
    <source>
        <dbReference type="Proteomes" id="UP000241639"/>
    </source>
</evidence>
<dbReference type="InterPro" id="IPR022770">
    <property type="entry name" value="IucA/IucC-like_C"/>
</dbReference>
<reference evidence="5 6" key="1">
    <citation type="submission" date="2018-04" db="EMBL/GenBank/DDBJ databases">
        <title>Genomic Encyclopedia of Archaeal and Bacterial Type Strains, Phase II (KMG-II): from individual species to whole genera.</title>
        <authorList>
            <person name="Goeker M."/>
        </authorList>
    </citation>
    <scope>NUCLEOTIDE SEQUENCE [LARGE SCALE GENOMIC DNA]</scope>
    <source>
        <strain evidence="5 6">DSM 45169</strain>
    </source>
</reference>
<dbReference type="Pfam" id="PF04183">
    <property type="entry name" value="IucA_IucC"/>
    <property type="match status" value="1"/>
</dbReference>
<dbReference type="GO" id="GO:0016881">
    <property type="term" value="F:acid-amino acid ligase activity"/>
    <property type="evidence" value="ECO:0007669"/>
    <property type="project" value="UniProtKB-ARBA"/>
</dbReference>